<keyword evidence="3" id="KW-1185">Reference proteome</keyword>
<dbReference type="InterPro" id="IPR001173">
    <property type="entry name" value="Glyco_trans_2-like"/>
</dbReference>
<evidence type="ECO:0000313" key="3">
    <source>
        <dbReference type="Proteomes" id="UP001230005"/>
    </source>
</evidence>
<evidence type="ECO:0000313" key="2">
    <source>
        <dbReference type="EMBL" id="MDQ0255364.1"/>
    </source>
</evidence>
<dbReference type="Proteomes" id="UP001230005">
    <property type="component" value="Unassembled WGS sequence"/>
</dbReference>
<gene>
    <name evidence="2" type="ORF">J2S74_002746</name>
</gene>
<evidence type="ECO:0000259" key="1">
    <source>
        <dbReference type="Pfam" id="PF00535"/>
    </source>
</evidence>
<organism evidence="2 3">
    <name type="scientific">Evansella vedderi</name>
    <dbReference type="NCBI Taxonomy" id="38282"/>
    <lineage>
        <taxon>Bacteria</taxon>
        <taxon>Bacillati</taxon>
        <taxon>Bacillota</taxon>
        <taxon>Bacilli</taxon>
        <taxon>Bacillales</taxon>
        <taxon>Bacillaceae</taxon>
        <taxon>Evansella</taxon>
    </lineage>
</organism>
<reference evidence="2 3" key="1">
    <citation type="submission" date="2023-07" db="EMBL/GenBank/DDBJ databases">
        <title>Genomic Encyclopedia of Type Strains, Phase IV (KMG-IV): sequencing the most valuable type-strain genomes for metagenomic binning, comparative biology and taxonomic classification.</title>
        <authorList>
            <person name="Goeker M."/>
        </authorList>
    </citation>
    <scope>NUCLEOTIDE SEQUENCE [LARGE SCALE GENOMIC DNA]</scope>
    <source>
        <strain evidence="2 3">DSM 9768</strain>
    </source>
</reference>
<accession>A0ABT9ZVW8</accession>
<dbReference type="Pfam" id="PF00535">
    <property type="entry name" value="Glycos_transf_2"/>
    <property type="match status" value="1"/>
</dbReference>
<protein>
    <submittedName>
        <fullName evidence="2">Glycosyltransferase involved in cell wall biosynthesis</fullName>
    </submittedName>
</protein>
<dbReference type="Gene3D" id="3.90.550.10">
    <property type="entry name" value="Spore Coat Polysaccharide Biosynthesis Protein SpsA, Chain A"/>
    <property type="match status" value="1"/>
</dbReference>
<dbReference type="CDD" id="cd00761">
    <property type="entry name" value="Glyco_tranf_GTA_type"/>
    <property type="match status" value="1"/>
</dbReference>
<sequence>MVSIITCTIRDNHMNDVFENYERQNYPEKELIVVLNKDNMSIDRWQAKGNEYENVTIYQLPENTPLWECFNYGIEKSSYPYVFKLDDDDYYSPFYIKEQINCFYNSNADIVGKTTSYCYLESQKALLLRHEGNENTFVNYVFGATLGLKKEVFRKLKFPPKNMGGDRMFLKKCKEKNIKIYASSKANYVCIRKADPNHHTWKSEEKNFYRNGRLIDYTDNFRSLVE</sequence>
<dbReference type="InterPro" id="IPR029044">
    <property type="entry name" value="Nucleotide-diphossugar_trans"/>
</dbReference>
<comment type="caution">
    <text evidence="2">The sequence shown here is derived from an EMBL/GenBank/DDBJ whole genome shotgun (WGS) entry which is preliminary data.</text>
</comment>
<dbReference type="RefSeq" id="WP_307326293.1">
    <property type="nucleotide sequence ID" value="NZ_JAUSUG010000010.1"/>
</dbReference>
<dbReference type="EMBL" id="JAUSUG010000010">
    <property type="protein sequence ID" value="MDQ0255364.1"/>
    <property type="molecule type" value="Genomic_DNA"/>
</dbReference>
<name>A0ABT9ZVW8_9BACI</name>
<dbReference type="SUPFAM" id="SSF53448">
    <property type="entry name" value="Nucleotide-diphospho-sugar transferases"/>
    <property type="match status" value="1"/>
</dbReference>
<proteinExistence type="predicted"/>
<feature type="domain" description="Glycosyltransferase 2-like" evidence="1">
    <location>
        <begin position="15"/>
        <end position="127"/>
    </location>
</feature>